<evidence type="ECO:0000256" key="1">
    <source>
        <dbReference type="SAM" id="MobiDB-lite"/>
    </source>
</evidence>
<dbReference type="RefSeq" id="WP_229854420.1">
    <property type="nucleotide sequence ID" value="NZ_BMTD01000016.1"/>
</dbReference>
<dbReference type="InterPro" id="IPR016181">
    <property type="entry name" value="Acyl_CoA_acyltransferase"/>
</dbReference>
<dbReference type="SUPFAM" id="SSF55729">
    <property type="entry name" value="Acyl-CoA N-acyltransferases (Nat)"/>
    <property type="match status" value="1"/>
</dbReference>
<dbReference type="GO" id="GO:1990189">
    <property type="term" value="F:protein N-terminal-serine acetyltransferase activity"/>
    <property type="evidence" value="ECO:0007669"/>
    <property type="project" value="TreeGrafter"/>
</dbReference>
<protein>
    <submittedName>
        <fullName evidence="3">N-acetyltransferase</fullName>
    </submittedName>
</protein>
<feature type="compositionally biased region" description="Low complexity" evidence="1">
    <location>
        <begin position="185"/>
        <end position="209"/>
    </location>
</feature>
<feature type="region of interest" description="Disordered" evidence="1">
    <location>
        <begin position="181"/>
        <end position="216"/>
    </location>
</feature>
<comment type="caution">
    <text evidence="3">The sequence shown here is derived from an EMBL/GenBank/DDBJ whole genome shotgun (WGS) entry which is preliminary data.</text>
</comment>
<feature type="domain" description="N-acetyltransferase" evidence="2">
    <location>
        <begin position="11"/>
        <end position="169"/>
    </location>
</feature>
<dbReference type="GO" id="GO:0005737">
    <property type="term" value="C:cytoplasm"/>
    <property type="evidence" value="ECO:0007669"/>
    <property type="project" value="TreeGrafter"/>
</dbReference>
<evidence type="ECO:0000313" key="4">
    <source>
        <dbReference type="Proteomes" id="UP000618795"/>
    </source>
</evidence>
<keyword evidence="4" id="KW-1185">Reference proteome</keyword>
<dbReference type="AlphaFoldDB" id="A0A918IGZ1"/>
<dbReference type="PANTHER" id="PTHR43441">
    <property type="entry name" value="RIBOSOMAL-PROTEIN-SERINE ACETYLTRANSFERASE"/>
    <property type="match status" value="1"/>
</dbReference>
<organism evidence="3 4">
    <name type="scientific">Streptomyces filipinensis</name>
    <dbReference type="NCBI Taxonomy" id="66887"/>
    <lineage>
        <taxon>Bacteria</taxon>
        <taxon>Bacillati</taxon>
        <taxon>Actinomycetota</taxon>
        <taxon>Actinomycetes</taxon>
        <taxon>Kitasatosporales</taxon>
        <taxon>Streptomycetaceae</taxon>
        <taxon>Streptomyces</taxon>
    </lineage>
</organism>
<dbReference type="InterPro" id="IPR051908">
    <property type="entry name" value="Ribosomal_N-acetyltransferase"/>
</dbReference>
<dbReference type="PROSITE" id="PS51186">
    <property type="entry name" value="GNAT"/>
    <property type="match status" value="1"/>
</dbReference>
<dbReference type="InterPro" id="IPR000182">
    <property type="entry name" value="GNAT_dom"/>
</dbReference>
<dbReference type="GO" id="GO:0008999">
    <property type="term" value="F:protein-N-terminal-alanine acetyltransferase activity"/>
    <property type="evidence" value="ECO:0007669"/>
    <property type="project" value="TreeGrafter"/>
</dbReference>
<evidence type="ECO:0000313" key="3">
    <source>
        <dbReference type="EMBL" id="GGV13958.1"/>
    </source>
</evidence>
<name>A0A918IGZ1_9ACTN</name>
<sequence>MFATSLGTDGAELRPLQPWHAGEFLAHVDRGREFIGRFNGLPDVVKDLAAARSFLTAYAEKETADAGLIRGIRLDGTLVGAVILRRMDVPQGTAEAGCWLEPAAVGRGLVTRSARLLVDWAIRERGIHRVEWWVSAGNAPSIAVARRLGMRKEAVLRESYRYRGERHDEEIWSVLAPEWRGGAGARTDAGTDDAGTGEAAARTDAGAGERVPRAGA</sequence>
<evidence type="ECO:0000259" key="2">
    <source>
        <dbReference type="PROSITE" id="PS51186"/>
    </source>
</evidence>
<dbReference type="EMBL" id="BMTD01000016">
    <property type="protein sequence ID" value="GGV13958.1"/>
    <property type="molecule type" value="Genomic_DNA"/>
</dbReference>
<proteinExistence type="predicted"/>
<dbReference type="Gene3D" id="3.40.630.30">
    <property type="match status" value="1"/>
</dbReference>
<dbReference type="Pfam" id="PF13302">
    <property type="entry name" value="Acetyltransf_3"/>
    <property type="match status" value="1"/>
</dbReference>
<accession>A0A918IGZ1</accession>
<dbReference type="PANTHER" id="PTHR43441:SF10">
    <property type="entry name" value="ACETYLTRANSFERASE"/>
    <property type="match status" value="1"/>
</dbReference>
<reference evidence="3" key="1">
    <citation type="journal article" date="2014" name="Int. J. Syst. Evol. Microbiol.">
        <title>Complete genome sequence of Corynebacterium casei LMG S-19264T (=DSM 44701T), isolated from a smear-ripened cheese.</title>
        <authorList>
            <consortium name="US DOE Joint Genome Institute (JGI-PGF)"/>
            <person name="Walter F."/>
            <person name="Albersmeier A."/>
            <person name="Kalinowski J."/>
            <person name="Ruckert C."/>
        </authorList>
    </citation>
    <scope>NUCLEOTIDE SEQUENCE</scope>
    <source>
        <strain evidence="3">JCM 4369</strain>
    </source>
</reference>
<reference evidence="3" key="2">
    <citation type="submission" date="2020-09" db="EMBL/GenBank/DDBJ databases">
        <authorList>
            <person name="Sun Q."/>
            <person name="Ohkuma M."/>
        </authorList>
    </citation>
    <scope>NUCLEOTIDE SEQUENCE</scope>
    <source>
        <strain evidence="3">JCM 4369</strain>
    </source>
</reference>
<dbReference type="Proteomes" id="UP000618795">
    <property type="component" value="Unassembled WGS sequence"/>
</dbReference>
<gene>
    <name evidence="3" type="ORF">GCM10010260_61230</name>
</gene>